<keyword evidence="4" id="KW-1185">Reference proteome</keyword>
<dbReference type="EMBL" id="VOHS01000069">
    <property type="protein sequence ID" value="TWV91992.1"/>
    <property type="molecule type" value="Genomic_DNA"/>
</dbReference>
<name>A0A5C6LNQ0_9BACT</name>
<dbReference type="Proteomes" id="UP000318815">
    <property type="component" value="Unassembled WGS sequence"/>
</dbReference>
<evidence type="ECO:0000259" key="2">
    <source>
        <dbReference type="Pfam" id="PF18991"/>
    </source>
</evidence>
<feature type="region of interest" description="Disordered" evidence="1">
    <location>
        <begin position="79"/>
        <end position="109"/>
    </location>
</feature>
<sequence length="109" mass="12528">MTGDLKIKEVTQKVKDKRDQDYLRVYGLIPLNRSNPEKTYWPVTNISSSLKKKVNSLAPRNRPVRELLSVSLWKSGQKRRLCRPATTDMGHGTKQVQQHSVERNTGAIR</sequence>
<comment type="caution">
    <text evidence="3">The sequence shown here is derived from an EMBL/GenBank/DDBJ whole genome shotgun (WGS) entry which is preliminary data.</text>
</comment>
<evidence type="ECO:0000256" key="1">
    <source>
        <dbReference type="SAM" id="MobiDB-lite"/>
    </source>
</evidence>
<protein>
    <recommendedName>
        <fullName evidence="2">DUF5724 domain-containing protein</fullName>
    </recommendedName>
</protein>
<gene>
    <name evidence="3" type="ORF">FEF09_28445</name>
</gene>
<dbReference type="InterPro" id="IPR043782">
    <property type="entry name" value="DUF5724"/>
</dbReference>
<proteinExistence type="predicted"/>
<dbReference type="AlphaFoldDB" id="A0A5C6LNQ0"/>
<dbReference type="Pfam" id="PF18991">
    <property type="entry name" value="DUF5724"/>
    <property type="match status" value="1"/>
</dbReference>
<feature type="domain" description="DUF5724" evidence="2">
    <location>
        <begin position="1"/>
        <end position="38"/>
    </location>
</feature>
<organism evidence="3 4">
    <name type="scientific">Chitinophaga pinensis</name>
    <dbReference type="NCBI Taxonomy" id="79329"/>
    <lineage>
        <taxon>Bacteria</taxon>
        <taxon>Pseudomonadati</taxon>
        <taxon>Bacteroidota</taxon>
        <taxon>Chitinophagia</taxon>
        <taxon>Chitinophagales</taxon>
        <taxon>Chitinophagaceae</taxon>
        <taxon>Chitinophaga</taxon>
    </lineage>
</organism>
<reference evidence="3 4" key="1">
    <citation type="submission" date="2019-08" db="EMBL/GenBank/DDBJ databases">
        <title>Whole genome sequencing of chitin degrading bacteria Chitinophaga pinensis YS16.</title>
        <authorList>
            <person name="Singh R.P."/>
            <person name="Manchanda G."/>
            <person name="Maurya I.K."/>
            <person name="Joshi N.K."/>
            <person name="Srivastava A.K."/>
        </authorList>
    </citation>
    <scope>NUCLEOTIDE SEQUENCE [LARGE SCALE GENOMIC DNA]</scope>
    <source>
        <strain evidence="3 4">YS-16</strain>
    </source>
</reference>
<accession>A0A5C6LNQ0</accession>
<evidence type="ECO:0000313" key="3">
    <source>
        <dbReference type="EMBL" id="TWV91992.1"/>
    </source>
</evidence>
<evidence type="ECO:0000313" key="4">
    <source>
        <dbReference type="Proteomes" id="UP000318815"/>
    </source>
</evidence>